<dbReference type="InterPro" id="IPR039426">
    <property type="entry name" value="TonB-dep_rcpt-like"/>
</dbReference>
<evidence type="ECO:0000256" key="6">
    <source>
        <dbReference type="ARBA" id="ARBA00023237"/>
    </source>
</evidence>
<evidence type="ECO:0000256" key="5">
    <source>
        <dbReference type="ARBA" id="ARBA00023136"/>
    </source>
</evidence>
<proteinExistence type="inferred from homology"/>
<dbReference type="SUPFAM" id="SSF56935">
    <property type="entry name" value="Porins"/>
    <property type="match status" value="1"/>
</dbReference>
<feature type="signal peptide" evidence="8">
    <location>
        <begin position="1"/>
        <end position="24"/>
    </location>
</feature>
<dbReference type="Pfam" id="PF07715">
    <property type="entry name" value="Plug"/>
    <property type="match status" value="1"/>
</dbReference>
<comment type="subcellular location">
    <subcellularLocation>
        <location evidence="1 7">Cell outer membrane</location>
        <topology evidence="1 7">Multi-pass membrane protein</topology>
    </subcellularLocation>
</comment>
<keyword evidence="4 7" id="KW-0812">Transmembrane</keyword>
<keyword evidence="12" id="KW-1185">Reference proteome</keyword>
<keyword evidence="5 7" id="KW-0472">Membrane</keyword>
<dbReference type="SUPFAM" id="SSF49464">
    <property type="entry name" value="Carboxypeptidase regulatory domain-like"/>
    <property type="match status" value="1"/>
</dbReference>
<evidence type="ECO:0008006" key="13">
    <source>
        <dbReference type="Google" id="ProtNLM"/>
    </source>
</evidence>
<evidence type="ECO:0000256" key="3">
    <source>
        <dbReference type="ARBA" id="ARBA00022452"/>
    </source>
</evidence>
<evidence type="ECO:0000256" key="7">
    <source>
        <dbReference type="PROSITE-ProRule" id="PRU01360"/>
    </source>
</evidence>
<protein>
    <recommendedName>
        <fullName evidence="13">TonB-dependent receptor</fullName>
    </recommendedName>
</protein>
<dbReference type="InterPro" id="IPR008969">
    <property type="entry name" value="CarboxyPept-like_regulatory"/>
</dbReference>
<evidence type="ECO:0000256" key="8">
    <source>
        <dbReference type="SAM" id="SignalP"/>
    </source>
</evidence>
<dbReference type="Pfam" id="PF25183">
    <property type="entry name" value="OMP_b-brl_4"/>
    <property type="match status" value="1"/>
</dbReference>
<evidence type="ECO:0000256" key="4">
    <source>
        <dbReference type="ARBA" id="ARBA00022692"/>
    </source>
</evidence>
<dbReference type="InterPro" id="IPR012910">
    <property type="entry name" value="Plug_dom"/>
</dbReference>
<dbReference type="Pfam" id="PF13620">
    <property type="entry name" value="CarboxypepD_reg"/>
    <property type="match status" value="1"/>
</dbReference>
<evidence type="ECO:0000256" key="2">
    <source>
        <dbReference type="ARBA" id="ARBA00022448"/>
    </source>
</evidence>
<dbReference type="PANTHER" id="PTHR30069:SF46">
    <property type="entry name" value="OAR PROTEIN"/>
    <property type="match status" value="1"/>
</dbReference>
<dbReference type="RefSeq" id="WP_285574759.1">
    <property type="nucleotide sequence ID" value="NZ_BSDE01000003.1"/>
</dbReference>
<sequence>MHLSNPRLGRLTAFLILGGAVLHAQGTQTGNIAGTVKETGTNKPIAGARVVLTTQQGDRVTTTNAQGAFRFALLIPGPVTVKVNAEGFLGASLNSRVLVGDTNITDFPLKPVSEAQTTVVVLASANIVDKTDAKAGQNFTLENISDLPVNNRTVANIASLAPGVSTDANGLTIRGGQSTQVLYLVDGADVADPVTGGFSAQLNEDMLSDVQVLSGGVSAEYGRFTGGVVNTVTKSGTNDFTGILRLTATDPAWNAYNPLNRGLAGTTTYKDTHSIQQNFVVSGPIIRDTLFFIVGYRAQAPFARLTANQTTADPVYGGGQPYYLSQTDDRKDIKIDWQITADHRVFWQYNKTQIDQKGRDYGFFLGGGSTSLATLSNQPNTFSYYTLGYQGQLTSSMLLSAHYGYKKETLGGPGGGGQGGPVPMMVDNQTGNIFDNGFFGEDGDARPIQNGSLSLLTFLNGAGEHELKVGLDWYESSHSAANSQSPTNTFIFFNGFTVDPNSGGSTAISNRVFDVNSPGTTSLQVWVPVLGAKAKNTIQAAYANDKWKLNANWSFNVGVRADNFKSTNDLGTNNFNLTTITPRLAAIWDLRGDGAWISQLSFGEYAGQVLQGATDGASVVGNPAEYDYVYLGGDPLQRSSFSTTPFKVYDPALYRHSNIIDSNLKMPTMQEVSYSLKHADGQNGFWSLAYSRRRWKNFVDDFVDLQTNPVDANDLTQTTVKNDPSLWRTYQSLELQFQSQVTEAFSWGGNVTFSELKGNYEGGQVGTQEQLHNYGPLAGEPGALPGALTRAQMSPEGYLLADVPVRARITSNYLVHLGPGKLNFGAILAYTSGGVYNKTASAPTPAGLSTFGGTYTEYFAPRGAFRFPDTYRMDLQIAYEVPVWRKATFFTQVNLVNFPNHQLQASWNTSASVAAGNVWRPGANYGLARTSNDYITARAVQVSAGIKF</sequence>
<keyword evidence="3 7" id="KW-1134">Transmembrane beta strand</keyword>
<organism evidence="11 12">
    <name type="scientific">Geothrix limicola</name>
    <dbReference type="NCBI Taxonomy" id="2927978"/>
    <lineage>
        <taxon>Bacteria</taxon>
        <taxon>Pseudomonadati</taxon>
        <taxon>Acidobacteriota</taxon>
        <taxon>Holophagae</taxon>
        <taxon>Holophagales</taxon>
        <taxon>Holophagaceae</taxon>
        <taxon>Geothrix</taxon>
    </lineage>
</organism>
<keyword evidence="8" id="KW-0732">Signal</keyword>
<dbReference type="InterPro" id="IPR057601">
    <property type="entry name" value="Oar-like_b-barrel"/>
</dbReference>
<name>A0ABQ5QH69_9BACT</name>
<reference evidence="11 12" key="1">
    <citation type="journal article" date="2023" name="Antonie Van Leeuwenhoek">
        <title>Mesoterricola silvestris gen. nov., sp. nov., Mesoterricola sediminis sp. nov., Geothrix oryzae sp. nov., Geothrix edaphica sp. nov., Geothrix rubra sp. nov., and Geothrix limicola sp. nov., six novel members of Acidobacteriota isolated from soils.</title>
        <authorList>
            <person name="Itoh H."/>
            <person name="Sugisawa Y."/>
            <person name="Mise K."/>
            <person name="Xu Z."/>
            <person name="Kuniyasu M."/>
            <person name="Ushijima N."/>
            <person name="Kawano K."/>
            <person name="Kobayashi E."/>
            <person name="Shiratori Y."/>
            <person name="Masuda Y."/>
            <person name="Senoo K."/>
        </authorList>
    </citation>
    <scope>NUCLEOTIDE SEQUENCE [LARGE SCALE GENOMIC DNA]</scope>
    <source>
        <strain evidence="11 12">Red804</strain>
    </source>
</reference>
<feature type="domain" description="TonB-dependent receptor plug" evidence="9">
    <location>
        <begin position="139"/>
        <end position="227"/>
    </location>
</feature>
<evidence type="ECO:0000256" key="1">
    <source>
        <dbReference type="ARBA" id="ARBA00004571"/>
    </source>
</evidence>
<keyword evidence="6 7" id="KW-0998">Cell outer membrane</keyword>
<comment type="similarity">
    <text evidence="7">Belongs to the TonB-dependent receptor family.</text>
</comment>
<dbReference type="PROSITE" id="PS52016">
    <property type="entry name" value="TONB_DEPENDENT_REC_3"/>
    <property type="match status" value="1"/>
</dbReference>
<evidence type="ECO:0000313" key="12">
    <source>
        <dbReference type="Proteomes" id="UP001165069"/>
    </source>
</evidence>
<dbReference type="Gene3D" id="2.170.130.10">
    <property type="entry name" value="TonB-dependent receptor, plug domain"/>
    <property type="match status" value="1"/>
</dbReference>
<feature type="domain" description="TonB-dependent transporter Oar-like beta-barrel" evidence="10">
    <location>
        <begin position="325"/>
        <end position="576"/>
    </location>
</feature>
<dbReference type="Gene3D" id="2.60.40.1120">
    <property type="entry name" value="Carboxypeptidase-like, regulatory domain"/>
    <property type="match status" value="1"/>
</dbReference>
<gene>
    <name evidence="11" type="ORF">GETHLI_20220</name>
</gene>
<dbReference type="Proteomes" id="UP001165069">
    <property type="component" value="Unassembled WGS sequence"/>
</dbReference>
<comment type="caution">
    <text evidence="11">The sequence shown here is derived from an EMBL/GenBank/DDBJ whole genome shotgun (WGS) entry which is preliminary data.</text>
</comment>
<evidence type="ECO:0000313" key="11">
    <source>
        <dbReference type="EMBL" id="GLH73520.1"/>
    </source>
</evidence>
<feature type="chain" id="PRO_5045395226" description="TonB-dependent receptor" evidence="8">
    <location>
        <begin position="25"/>
        <end position="948"/>
    </location>
</feature>
<accession>A0ABQ5QH69</accession>
<dbReference type="Gene3D" id="2.40.170.20">
    <property type="entry name" value="TonB-dependent receptor, beta-barrel domain"/>
    <property type="match status" value="1"/>
</dbReference>
<dbReference type="InterPro" id="IPR037066">
    <property type="entry name" value="Plug_dom_sf"/>
</dbReference>
<keyword evidence="2 7" id="KW-0813">Transport</keyword>
<evidence type="ECO:0000259" key="10">
    <source>
        <dbReference type="Pfam" id="PF25183"/>
    </source>
</evidence>
<dbReference type="InterPro" id="IPR036942">
    <property type="entry name" value="Beta-barrel_TonB_sf"/>
</dbReference>
<dbReference type="PANTHER" id="PTHR30069">
    <property type="entry name" value="TONB-DEPENDENT OUTER MEMBRANE RECEPTOR"/>
    <property type="match status" value="1"/>
</dbReference>
<evidence type="ECO:0000259" key="9">
    <source>
        <dbReference type="Pfam" id="PF07715"/>
    </source>
</evidence>
<dbReference type="EMBL" id="BSDE01000003">
    <property type="protein sequence ID" value="GLH73520.1"/>
    <property type="molecule type" value="Genomic_DNA"/>
</dbReference>